<comment type="caution">
    <text evidence="2">The sequence shown here is derived from an EMBL/GenBank/DDBJ whole genome shotgun (WGS) entry which is preliminary data.</text>
</comment>
<keyword evidence="3" id="KW-1185">Reference proteome</keyword>
<dbReference type="Proteomes" id="UP000651452">
    <property type="component" value="Unassembled WGS sequence"/>
</dbReference>
<dbReference type="OrthoDB" id="3793432at2759"/>
<name>A0A8H7IXD9_9PLEO</name>
<reference evidence="2" key="1">
    <citation type="submission" date="2018-12" db="EMBL/GenBank/DDBJ databases">
        <authorList>
            <person name="Syme R.A."/>
            <person name="Farfan-Caceres L."/>
            <person name="Lichtenzveig J."/>
        </authorList>
    </citation>
    <scope>NUCLEOTIDE SEQUENCE</scope>
    <source>
        <strain evidence="2">Al4</strain>
    </source>
</reference>
<feature type="domain" description="Probable double zinc ribbon" evidence="1">
    <location>
        <begin position="88"/>
        <end position="150"/>
    </location>
</feature>
<proteinExistence type="predicted"/>
<protein>
    <recommendedName>
        <fullName evidence="1">Probable double zinc ribbon domain-containing protein</fullName>
    </recommendedName>
</protein>
<sequence length="203" mass="23208">MLEKPLFSKEGLADSFPSLTPAQLETQLEAAKHAETPAPSQYFPGAGANEAEYPYLSSLLTQGDGVWACCCGHENELDDALFQEDFVEREQEVRFCIVCDKCGLSYRAVKHAGSIYPPETCHCGNEFDNEWRRYQIGSVDAYRRDPVKAAHDAKHELCLRRSEKIYDEADTETMRRQRIAEERQKEMEKLRFQAAHSSFSKME</sequence>
<dbReference type="EMBL" id="RZGK01000018">
    <property type="protein sequence ID" value="KAF9692627.1"/>
    <property type="molecule type" value="Genomic_DNA"/>
</dbReference>
<reference evidence="2" key="2">
    <citation type="submission" date="2020-09" db="EMBL/GenBank/DDBJ databases">
        <title>Reference genome assembly for Australian Ascochyta lentis isolate Al4.</title>
        <authorList>
            <person name="Lee R.C."/>
            <person name="Farfan-Caceres L.M."/>
            <person name="Debler J.W."/>
            <person name="Williams A.H."/>
            <person name="Henares B.M."/>
        </authorList>
    </citation>
    <scope>NUCLEOTIDE SEQUENCE</scope>
    <source>
        <strain evidence="2">Al4</strain>
    </source>
</reference>
<evidence type="ECO:0000313" key="2">
    <source>
        <dbReference type="EMBL" id="KAF9692627.1"/>
    </source>
</evidence>
<dbReference type="AlphaFoldDB" id="A0A8H7IXD9"/>
<evidence type="ECO:0000259" key="1">
    <source>
        <dbReference type="Pfam" id="PF26652"/>
    </source>
</evidence>
<dbReference type="InterPro" id="IPR058253">
    <property type="entry name" value="Zn_ribbon_double"/>
</dbReference>
<evidence type="ECO:0000313" key="3">
    <source>
        <dbReference type="Proteomes" id="UP000651452"/>
    </source>
</evidence>
<gene>
    <name evidence="2" type="ORF">EKO04_009635</name>
</gene>
<organism evidence="2 3">
    <name type="scientific">Ascochyta lentis</name>
    <dbReference type="NCBI Taxonomy" id="205686"/>
    <lineage>
        <taxon>Eukaryota</taxon>
        <taxon>Fungi</taxon>
        <taxon>Dikarya</taxon>
        <taxon>Ascomycota</taxon>
        <taxon>Pezizomycotina</taxon>
        <taxon>Dothideomycetes</taxon>
        <taxon>Pleosporomycetidae</taxon>
        <taxon>Pleosporales</taxon>
        <taxon>Pleosporineae</taxon>
        <taxon>Didymellaceae</taxon>
        <taxon>Ascochyta</taxon>
    </lineage>
</organism>
<dbReference type="Pfam" id="PF26652">
    <property type="entry name" value="Zn_ribbon_double"/>
    <property type="match status" value="1"/>
</dbReference>
<accession>A0A8H7IXD9</accession>